<keyword evidence="2" id="KW-0812">Transmembrane</keyword>
<feature type="transmembrane region" description="Helical" evidence="2">
    <location>
        <begin position="326"/>
        <end position="345"/>
    </location>
</feature>
<keyword evidence="2" id="KW-1133">Transmembrane helix</keyword>
<dbReference type="EMBL" id="CAJEWN010000049">
    <property type="protein sequence ID" value="CAD2152068.1"/>
    <property type="molecule type" value="Genomic_DNA"/>
</dbReference>
<evidence type="ECO:0000313" key="3">
    <source>
        <dbReference type="EMBL" id="CAD2152068.1"/>
    </source>
</evidence>
<evidence type="ECO:0000256" key="2">
    <source>
        <dbReference type="SAM" id="Phobius"/>
    </source>
</evidence>
<dbReference type="GO" id="GO:0034450">
    <property type="term" value="F:ubiquitin-ubiquitin ligase activity"/>
    <property type="evidence" value="ECO:0007669"/>
    <property type="project" value="TreeGrafter"/>
</dbReference>
<name>A0A6V7UB99_MELEN</name>
<evidence type="ECO:0000313" key="4">
    <source>
        <dbReference type="Proteomes" id="UP000580250"/>
    </source>
</evidence>
<dbReference type="AlphaFoldDB" id="A0A6V7UB99"/>
<dbReference type="GO" id="GO:0005634">
    <property type="term" value="C:nucleus"/>
    <property type="evidence" value="ECO:0007669"/>
    <property type="project" value="TreeGrafter"/>
</dbReference>
<accession>A0A6V7UB99</accession>
<dbReference type="GO" id="GO:0000209">
    <property type="term" value="P:protein polyubiquitination"/>
    <property type="evidence" value="ECO:0007669"/>
    <property type="project" value="TreeGrafter"/>
</dbReference>
<reference evidence="3 4" key="1">
    <citation type="submission" date="2020-08" db="EMBL/GenBank/DDBJ databases">
        <authorList>
            <person name="Koutsovoulos G."/>
            <person name="Danchin GJ E."/>
        </authorList>
    </citation>
    <scope>NUCLEOTIDE SEQUENCE [LARGE SCALE GENOMIC DNA]</scope>
</reference>
<feature type="compositionally biased region" description="Low complexity" evidence="1">
    <location>
        <begin position="193"/>
        <end position="204"/>
    </location>
</feature>
<keyword evidence="2" id="KW-0472">Membrane</keyword>
<feature type="region of interest" description="Disordered" evidence="1">
    <location>
        <begin position="187"/>
        <end position="211"/>
    </location>
</feature>
<gene>
    <name evidence="3" type="ORF">MENT_LOCUS10634</name>
</gene>
<dbReference type="PANTHER" id="PTHR46276">
    <property type="entry name" value="E3 UBIQUITIN-PROTEIN LIGASE UBR5"/>
    <property type="match status" value="1"/>
</dbReference>
<evidence type="ECO:0000256" key="1">
    <source>
        <dbReference type="SAM" id="MobiDB-lite"/>
    </source>
</evidence>
<dbReference type="Proteomes" id="UP000580250">
    <property type="component" value="Unassembled WGS sequence"/>
</dbReference>
<comment type="caution">
    <text evidence="3">The sequence shown here is derived from an EMBL/GenBank/DDBJ whole genome shotgun (WGS) entry which is preliminary data.</text>
</comment>
<dbReference type="OrthoDB" id="5912739at2759"/>
<protein>
    <submittedName>
        <fullName evidence="3">Uncharacterized protein</fullName>
    </submittedName>
</protein>
<dbReference type="PANTHER" id="PTHR46276:SF1">
    <property type="entry name" value="E3 UBIQUITIN-PROTEIN LIGASE UBR5"/>
    <property type="match status" value="1"/>
</dbReference>
<organism evidence="3 4">
    <name type="scientific">Meloidogyne enterolobii</name>
    <name type="common">Root-knot nematode worm</name>
    <name type="synonym">Meloidogyne mayaguensis</name>
    <dbReference type="NCBI Taxonomy" id="390850"/>
    <lineage>
        <taxon>Eukaryota</taxon>
        <taxon>Metazoa</taxon>
        <taxon>Ecdysozoa</taxon>
        <taxon>Nematoda</taxon>
        <taxon>Chromadorea</taxon>
        <taxon>Rhabditida</taxon>
        <taxon>Tylenchina</taxon>
        <taxon>Tylenchomorpha</taxon>
        <taxon>Tylenchoidea</taxon>
        <taxon>Meloidogynidae</taxon>
        <taxon>Meloidogyninae</taxon>
        <taxon>Meloidogyne</taxon>
    </lineage>
</organism>
<sequence length="348" mass="40899">MTGQKRLSTYWPNRFIFFSQFLLLPFAIILLIFPIANAESRCNYVTLVKCFIEILDEWTWRLYELKDNVATINNDQCQHLRELDKCIQVLNNTNVVIQRSCLSRERIGEMTISAGTYLSEKFLDHPDEEVCTAVNNKVQEYMEAMTGLCREEASLIMCRSLTGMFKGLHSDILADCEFSCLRKQESSQRDSQQEQPQQDQQYDENSTTEEGDEGKKIVYSVMMALKLNKSSRLPLGMILILMRWKYARLQMMNFHDDITKWFGGDSSHSVLIHKTGVCSFNVRYSQFRKQMDRLKSTQTKDLVFSQVPREKYVLLQQTFRQLNHHYVRWLSGLVHFFIVIFMLLLQRP</sequence>
<dbReference type="GO" id="GO:0005737">
    <property type="term" value="C:cytoplasm"/>
    <property type="evidence" value="ECO:0007669"/>
    <property type="project" value="TreeGrafter"/>
</dbReference>
<dbReference type="GO" id="GO:0090263">
    <property type="term" value="P:positive regulation of canonical Wnt signaling pathway"/>
    <property type="evidence" value="ECO:0007669"/>
    <property type="project" value="TreeGrafter"/>
</dbReference>
<proteinExistence type="predicted"/>